<evidence type="ECO:0000259" key="9">
    <source>
        <dbReference type="PROSITE" id="PS50878"/>
    </source>
</evidence>
<evidence type="ECO:0000256" key="2">
    <source>
        <dbReference type="ARBA" id="ARBA00022679"/>
    </source>
</evidence>
<comment type="caution">
    <text evidence="11">The sequence shown here is derived from an EMBL/GenBank/DDBJ whole genome shotgun (WGS) entry which is preliminary data.</text>
</comment>
<keyword evidence="5" id="KW-0255">Endonuclease</keyword>
<feature type="compositionally biased region" description="Basic and acidic residues" evidence="8">
    <location>
        <begin position="1004"/>
        <end position="1015"/>
    </location>
</feature>
<dbReference type="GO" id="GO:0015074">
    <property type="term" value="P:DNA integration"/>
    <property type="evidence" value="ECO:0007669"/>
    <property type="project" value="InterPro"/>
</dbReference>
<accession>A0A8S4GBZ4</accession>
<sequence>MSDHHRSRRPRSRTRGREKRRHRDRTPDDELRQQLLLLRERVIALEKPSVSSPHRVDTPLPPSVSRAGSRDEAPPARPGSAAERPQLQGTPPPPPPSDPQSSAMTIADKIADAIKSINYPCERKPAFRVIRGIGSQEIETTSYVTLPVEFDEVALEVDLFVVEDEYLNTPVIIGTDVLDRKGVTFIRKSDGSKYLRREDPLSVFTVGSDSHASFKTTLLGDDLKQLHQIIDEFSDSFISGTASSTVNTGSMSIKLNSDVPIKYRPYRLSQPETLRVREIVKDLLDKGVIQESESEYSSPILLVKKKNGQDRMCVDFRKLNEITVKDRFPLPRIDDHIDRLGQTKYFTSLDMATEFHQIAMEKESVPLTGFVTPEGHYEYLKMPYGLANAPVVYQRIIAKTLRDFIEPGDALVYIDDVLLLSGSVERGFVLLRQVLKTLTAAGFSINLAKCSFLCTEIEYLGRTISEGQVRPSAQKVAALVESPKPKNVKQVRQFIGLASYFRRYIPGFATKTACITKLTQKGVDFEWGDEQERVRREIIEYLTNEPVLAIYDPKLRTEVHTDASSIGYGAVLIQVHETGHKRVVAYFSRRTQGAESKYHSKDLETLAVVKALQHFRHYLIGLEFTVVTDCNVLKLTQHKKDLLPRVCRWWAYLQDFNFSLEYRKGSNLAHADYLSRNPVSMCTVGKPHNWAQIAQAADEETQTLLQKLTDGQLDSNQYVKKNDVLYYKYSPETSELKKVLTNVVSLFGSPKLIVADRGRMFQSKDFSDWVTDVGSDMHFITPEMHQSNGQVERYCRTVLNMIRIETNFRNNEWSSVMWKLQLVLNITKHKTTQCSPLNLLVGIDGATPVIRSLVRDVALQGSRPNREALREMTRQRASERLVQNKTNQDDSVNKGRTQPRTFEINSLVFVVKNAQMTGKLDSGMRGPYRVVKALPHGRYELKLVTGSYGKTTQAAAEYMKLWRGEWTPEVCAAYFEDADHEADEPTNPEASAESPMESQPSTSRRADNGTDESTHPEASAGSLLESQPKAGHPVYVIADAPGGGSRLTVVRGQLLHFSLALERSGRKLAKTVECPVQPAQRRMVCTLRPARRAADVGAWRVLCALNTLVSTPLASKVSFIHRPMVCDEAAL</sequence>
<feature type="region of interest" description="Disordered" evidence="8">
    <location>
        <begin position="875"/>
        <end position="897"/>
    </location>
</feature>
<dbReference type="Pfam" id="PF17917">
    <property type="entry name" value="RT_RNaseH"/>
    <property type="match status" value="1"/>
</dbReference>
<name>A0A8S4GBZ4_PLUXY</name>
<dbReference type="Gene3D" id="3.10.10.10">
    <property type="entry name" value="HIV Type 1 Reverse Transcriptase, subunit A, domain 1"/>
    <property type="match status" value="1"/>
</dbReference>
<dbReference type="Proteomes" id="UP000653454">
    <property type="component" value="Unassembled WGS sequence"/>
</dbReference>
<dbReference type="CDD" id="cd09274">
    <property type="entry name" value="RNase_HI_RT_Ty3"/>
    <property type="match status" value="1"/>
</dbReference>
<dbReference type="InterPro" id="IPR001584">
    <property type="entry name" value="Integrase_cat-core"/>
</dbReference>
<dbReference type="InterPro" id="IPR012337">
    <property type="entry name" value="RNaseH-like_sf"/>
</dbReference>
<dbReference type="GO" id="GO:0003964">
    <property type="term" value="F:RNA-directed DNA polymerase activity"/>
    <property type="evidence" value="ECO:0007669"/>
    <property type="project" value="UniProtKB-KW"/>
</dbReference>
<evidence type="ECO:0000256" key="8">
    <source>
        <dbReference type="SAM" id="MobiDB-lite"/>
    </source>
</evidence>
<dbReference type="SUPFAM" id="SSF56672">
    <property type="entry name" value="DNA/RNA polymerases"/>
    <property type="match status" value="1"/>
</dbReference>
<keyword evidence="7" id="KW-0695">RNA-directed DNA polymerase</keyword>
<dbReference type="InterPro" id="IPR036397">
    <property type="entry name" value="RNaseH_sf"/>
</dbReference>
<dbReference type="InterPro" id="IPR050951">
    <property type="entry name" value="Retrovirus_Pol_polyprotein"/>
</dbReference>
<dbReference type="Gene3D" id="3.30.70.270">
    <property type="match status" value="2"/>
</dbReference>
<evidence type="ECO:0000256" key="7">
    <source>
        <dbReference type="ARBA" id="ARBA00022918"/>
    </source>
</evidence>
<reference evidence="11" key="1">
    <citation type="submission" date="2020-11" db="EMBL/GenBank/DDBJ databases">
        <authorList>
            <person name="Whiteford S."/>
        </authorList>
    </citation>
    <scope>NUCLEOTIDE SEQUENCE</scope>
</reference>
<keyword evidence="3" id="KW-0548">Nucleotidyltransferase</keyword>
<dbReference type="Pfam" id="PF00078">
    <property type="entry name" value="RVT_1"/>
    <property type="match status" value="1"/>
</dbReference>
<feature type="region of interest" description="Disordered" evidence="8">
    <location>
        <begin position="980"/>
        <end position="1025"/>
    </location>
</feature>
<keyword evidence="12" id="KW-1185">Reference proteome</keyword>
<evidence type="ECO:0000256" key="4">
    <source>
        <dbReference type="ARBA" id="ARBA00022722"/>
    </source>
</evidence>
<evidence type="ECO:0000256" key="5">
    <source>
        <dbReference type="ARBA" id="ARBA00022759"/>
    </source>
</evidence>
<keyword evidence="6" id="KW-0378">Hydrolase</keyword>
<organism evidence="11 12">
    <name type="scientific">Plutella xylostella</name>
    <name type="common">Diamondback moth</name>
    <name type="synonym">Plutella maculipennis</name>
    <dbReference type="NCBI Taxonomy" id="51655"/>
    <lineage>
        <taxon>Eukaryota</taxon>
        <taxon>Metazoa</taxon>
        <taxon>Ecdysozoa</taxon>
        <taxon>Arthropoda</taxon>
        <taxon>Hexapoda</taxon>
        <taxon>Insecta</taxon>
        <taxon>Pterygota</taxon>
        <taxon>Neoptera</taxon>
        <taxon>Endopterygota</taxon>
        <taxon>Lepidoptera</taxon>
        <taxon>Glossata</taxon>
        <taxon>Ditrysia</taxon>
        <taxon>Yponomeutoidea</taxon>
        <taxon>Plutellidae</taxon>
        <taxon>Plutella</taxon>
    </lineage>
</organism>
<dbReference type="Gene3D" id="3.30.420.10">
    <property type="entry name" value="Ribonuclease H-like superfamily/Ribonuclease H"/>
    <property type="match status" value="1"/>
</dbReference>
<protein>
    <recommendedName>
        <fullName evidence="1">RNA-directed DNA polymerase</fullName>
        <ecNumber evidence="1">2.7.7.49</ecNumber>
    </recommendedName>
</protein>
<dbReference type="GO" id="GO:0003676">
    <property type="term" value="F:nucleic acid binding"/>
    <property type="evidence" value="ECO:0007669"/>
    <property type="project" value="InterPro"/>
</dbReference>
<feature type="domain" description="Reverse transcriptase" evidence="9">
    <location>
        <begin position="284"/>
        <end position="464"/>
    </location>
</feature>
<evidence type="ECO:0000259" key="10">
    <source>
        <dbReference type="PROSITE" id="PS50994"/>
    </source>
</evidence>
<dbReference type="AlphaFoldDB" id="A0A8S4GBZ4"/>
<feature type="domain" description="Integrase catalytic" evidence="10">
    <location>
        <begin position="660"/>
        <end position="844"/>
    </location>
</feature>
<keyword evidence="2" id="KW-0808">Transferase</keyword>
<evidence type="ECO:0000256" key="3">
    <source>
        <dbReference type="ARBA" id="ARBA00022695"/>
    </source>
</evidence>
<dbReference type="InterPro" id="IPR041373">
    <property type="entry name" value="RT_RNaseH"/>
</dbReference>
<dbReference type="InterPro" id="IPR043502">
    <property type="entry name" value="DNA/RNA_pol_sf"/>
</dbReference>
<keyword evidence="4" id="KW-0540">Nuclease</keyword>
<dbReference type="SUPFAM" id="SSF53098">
    <property type="entry name" value="Ribonuclease H-like"/>
    <property type="match status" value="1"/>
</dbReference>
<dbReference type="InterPro" id="IPR043128">
    <property type="entry name" value="Rev_trsase/Diguanyl_cyclase"/>
</dbReference>
<dbReference type="PANTHER" id="PTHR37984:SF5">
    <property type="entry name" value="PROTEIN NYNRIN-LIKE"/>
    <property type="match status" value="1"/>
</dbReference>
<evidence type="ECO:0000313" key="12">
    <source>
        <dbReference type="Proteomes" id="UP000653454"/>
    </source>
</evidence>
<feature type="compositionally biased region" description="Basic residues" evidence="8">
    <location>
        <begin position="1"/>
        <end position="24"/>
    </location>
</feature>
<dbReference type="EC" id="2.7.7.49" evidence="1"/>
<dbReference type="GO" id="GO:0016787">
    <property type="term" value="F:hydrolase activity"/>
    <property type="evidence" value="ECO:0007669"/>
    <property type="project" value="UniProtKB-KW"/>
</dbReference>
<dbReference type="GO" id="GO:0004519">
    <property type="term" value="F:endonuclease activity"/>
    <property type="evidence" value="ECO:0007669"/>
    <property type="project" value="UniProtKB-KW"/>
</dbReference>
<dbReference type="GO" id="GO:0042575">
    <property type="term" value="C:DNA polymerase complex"/>
    <property type="evidence" value="ECO:0007669"/>
    <property type="project" value="UniProtKB-ARBA"/>
</dbReference>
<dbReference type="FunFam" id="3.30.70.270:FF:000020">
    <property type="entry name" value="Transposon Tf2-6 polyprotein-like Protein"/>
    <property type="match status" value="1"/>
</dbReference>
<dbReference type="PANTHER" id="PTHR37984">
    <property type="entry name" value="PROTEIN CBG26694"/>
    <property type="match status" value="1"/>
</dbReference>
<feature type="region of interest" description="Disordered" evidence="8">
    <location>
        <begin position="1"/>
        <end position="32"/>
    </location>
</feature>
<gene>
    <name evidence="11" type="ORF">PLXY2_LOCUS15923</name>
</gene>
<dbReference type="InterPro" id="IPR000477">
    <property type="entry name" value="RT_dom"/>
</dbReference>
<evidence type="ECO:0000313" key="11">
    <source>
        <dbReference type="EMBL" id="CAG9137669.1"/>
    </source>
</evidence>
<dbReference type="PROSITE" id="PS50878">
    <property type="entry name" value="RT_POL"/>
    <property type="match status" value="1"/>
</dbReference>
<dbReference type="EMBL" id="CAJHNJ030000383">
    <property type="protein sequence ID" value="CAG9137669.1"/>
    <property type="molecule type" value="Genomic_DNA"/>
</dbReference>
<dbReference type="PROSITE" id="PS50994">
    <property type="entry name" value="INTEGRASE"/>
    <property type="match status" value="1"/>
</dbReference>
<dbReference type="CDD" id="cd01647">
    <property type="entry name" value="RT_LTR"/>
    <property type="match status" value="1"/>
</dbReference>
<evidence type="ECO:0000256" key="1">
    <source>
        <dbReference type="ARBA" id="ARBA00012493"/>
    </source>
</evidence>
<feature type="region of interest" description="Disordered" evidence="8">
    <location>
        <begin position="45"/>
        <end position="103"/>
    </location>
</feature>
<evidence type="ECO:0000256" key="6">
    <source>
        <dbReference type="ARBA" id="ARBA00022801"/>
    </source>
</evidence>
<proteinExistence type="predicted"/>